<evidence type="ECO:0000313" key="2">
    <source>
        <dbReference type="Proteomes" id="UP000824120"/>
    </source>
</evidence>
<organism evidence="1 2">
    <name type="scientific">Solanum commersonii</name>
    <name type="common">Commerson's wild potato</name>
    <name type="synonym">Commerson's nightshade</name>
    <dbReference type="NCBI Taxonomy" id="4109"/>
    <lineage>
        <taxon>Eukaryota</taxon>
        <taxon>Viridiplantae</taxon>
        <taxon>Streptophyta</taxon>
        <taxon>Embryophyta</taxon>
        <taxon>Tracheophyta</taxon>
        <taxon>Spermatophyta</taxon>
        <taxon>Magnoliopsida</taxon>
        <taxon>eudicotyledons</taxon>
        <taxon>Gunneridae</taxon>
        <taxon>Pentapetalae</taxon>
        <taxon>asterids</taxon>
        <taxon>lamiids</taxon>
        <taxon>Solanales</taxon>
        <taxon>Solanaceae</taxon>
        <taxon>Solanoideae</taxon>
        <taxon>Solaneae</taxon>
        <taxon>Solanum</taxon>
    </lineage>
</organism>
<accession>A0A9J6AY81</accession>
<dbReference type="AlphaFoldDB" id="A0A9J6AY81"/>
<reference evidence="1 2" key="1">
    <citation type="submission" date="2020-09" db="EMBL/GenBank/DDBJ databases">
        <title>De no assembly of potato wild relative species, Solanum commersonii.</title>
        <authorList>
            <person name="Cho K."/>
        </authorList>
    </citation>
    <scope>NUCLEOTIDE SEQUENCE [LARGE SCALE GENOMIC DNA]</scope>
    <source>
        <strain evidence="1">LZ3.2</strain>
        <tissue evidence="1">Leaf</tissue>
    </source>
</reference>
<gene>
    <name evidence="1" type="ORF">H5410_000904</name>
</gene>
<evidence type="ECO:0000313" key="1">
    <source>
        <dbReference type="EMBL" id="KAG5629187.1"/>
    </source>
</evidence>
<name>A0A9J6AY81_SOLCO</name>
<sequence>MISLYKNNLGQSGRGGCKEWESTFENQFVLMSGRSTTKIIHLCSLTLKGSQQNLEESSLKMLGDEVSRCMLVVDNIVLINNKTCSEVNVRLEVRRQTLGSKGFRLSKTKIELWSANLVKPCMRQTWK</sequence>
<proteinExistence type="predicted"/>
<protein>
    <submittedName>
        <fullName evidence="1">Uncharacterized protein</fullName>
    </submittedName>
</protein>
<dbReference type="EMBL" id="JACXVP010000001">
    <property type="protein sequence ID" value="KAG5629187.1"/>
    <property type="molecule type" value="Genomic_DNA"/>
</dbReference>
<dbReference type="Proteomes" id="UP000824120">
    <property type="component" value="Chromosome 1"/>
</dbReference>
<comment type="caution">
    <text evidence="1">The sequence shown here is derived from an EMBL/GenBank/DDBJ whole genome shotgun (WGS) entry which is preliminary data.</text>
</comment>
<keyword evidence="2" id="KW-1185">Reference proteome</keyword>